<feature type="coiled-coil region" evidence="1">
    <location>
        <begin position="432"/>
        <end position="533"/>
    </location>
</feature>
<protein>
    <submittedName>
        <fullName evidence="3">Chromosome partition protein Smc</fullName>
    </submittedName>
</protein>
<proteinExistence type="predicted"/>
<evidence type="ECO:0000313" key="4">
    <source>
        <dbReference type="Proteomes" id="UP000717585"/>
    </source>
</evidence>
<organism evidence="3 4">
    <name type="scientific">Carpediemonas membranifera</name>
    <dbReference type="NCBI Taxonomy" id="201153"/>
    <lineage>
        <taxon>Eukaryota</taxon>
        <taxon>Metamonada</taxon>
        <taxon>Carpediemonas-like organisms</taxon>
        <taxon>Carpediemonas</taxon>
    </lineage>
</organism>
<name>A0A8J6ASL4_9EUKA</name>
<keyword evidence="4" id="KW-1185">Reference proteome</keyword>
<reference evidence="3" key="1">
    <citation type="submission" date="2021-05" db="EMBL/GenBank/DDBJ databases">
        <title>A free-living protist that lacks canonical eukaryotic 1 DNA replication and segregation systems.</title>
        <authorList>
            <person name="Salas-Leiva D.E."/>
            <person name="Tromer E.C."/>
            <person name="Curtis B.A."/>
            <person name="Jerlstrom-Hultqvist J."/>
            <person name="Kolisko M."/>
            <person name="Yi Z."/>
            <person name="Salas-Leiva J.S."/>
            <person name="Gallot-Lavallee L."/>
            <person name="Kops G.J.P.L."/>
            <person name="Archibald J.M."/>
            <person name="Simpson A.G.B."/>
            <person name="Roger A.J."/>
        </authorList>
    </citation>
    <scope>NUCLEOTIDE SEQUENCE</scope>
    <source>
        <strain evidence="3">BICM</strain>
    </source>
</reference>
<keyword evidence="1" id="KW-0175">Coiled coil</keyword>
<gene>
    <name evidence="3" type="ORF">J8273_5631</name>
</gene>
<feature type="region of interest" description="Disordered" evidence="2">
    <location>
        <begin position="573"/>
        <end position="592"/>
    </location>
</feature>
<dbReference type="AlphaFoldDB" id="A0A8J6ASL4"/>
<dbReference type="Proteomes" id="UP000717585">
    <property type="component" value="Unassembled WGS sequence"/>
</dbReference>
<sequence>MSFPSHVVSLEATYNRRIRELSDINYKLSTSNETLERRLTELNSKHQRLIAHSDRIEKMLHMAELQQGQNLTQTQRYVDQIRKQSDQILQLESSVHNMSTASFNDASLNSTRRSTVLQSENHMLSSELDQSRAAYDGLADRVRALTAGLEKKADELRLGENGAELLEQIGVMEVQIKDLKADLVDREKEIRTLEEEKERLSTENSKMAEKMDNFRTTGDDFARSTRIFESESSRLQTRVGELQSERNALHEILKERACEEQAMTEAKTELDAANTTIIQMENTVAIMRSQFEQAQSRVGSLTAEVESESKSRRELQQEVSQLKAELKAVTSEDGKKMRLITQMESVQDELLEALTESQGQVDLLQSESKKLELRVSRAEKEAMDAKKELRGAEESYSQQRAVMAKSRDALIAEQESVESFLRKEVSTVEGRLEAEVRRRQQIERDFEEFKTQAEKKQAALEREVETLTASKSSNAENSELALTALRSQLELAETKIVELTEKAEGLQAAKIALASAQLKVKVLTEDKDVLKESVAFEREAHESHVSALVEELASLRSSRRGIQGRHAVLDAMSRAGVGSDRAGESERPFPLE</sequence>
<evidence type="ECO:0000313" key="3">
    <source>
        <dbReference type="EMBL" id="KAG9393028.1"/>
    </source>
</evidence>
<dbReference type="Gene3D" id="1.10.287.1490">
    <property type="match status" value="1"/>
</dbReference>
<evidence type="ECO:0000256" key="1">
    <source>
        <dbReference type="SAM" id="Coils"/>
    </source>
</evidence>
<evidence type="ECO:0000256" key="2">
    <source>
        <dbReference type="SAM" id="MobiDB-lite"/>
    </source>
</evidence>
<dbReference type="EMBL" id="JAHDYR010000027">
    <property type="protein sequence ID" value="KAG9393028.1"/>
    <property type="molecule type" value="Genomic_DNA"/>
</dbReference>
<comment type="caution">
    <text evidence="3">The sequence shown here is derived from an EMBL/GenBank/DDBJ whole genome shotgun (WGS) entry which is preliminary data.</text>
</comment>
<feature type="coiled-coil region" evidence="1">
    <location>
        <begin position="249"/>
        <end position="395"/>
    </location>
</feature>
<accession>A0A8J6ASL4</accession>
<feature type="coiled-coil region" evidence="1">
    <location>
        <begin position="176"/>
        <end position="213"/>
    </location>
</feature>
<feature type="compositionally biased region" description="Basic and acidic residues" evidence="2">
    <location>
        <begin position="581"/>
        <end position="592"/>
    </location>
</feature>